<protein>
    <submittedName>
        <fullName evidence="1">Uncharacterized protein</fullName>
    </submittedName>
</protein>
<reference evidence="1" key="1">
    <citation type="submission" date="2020-08" db="EMBL/GenBank/DDBJ databases">
        <title>Multicomponent nature underlies the extraordinary mechanical properties of spider dragline silk.</title>
        <authorList>
            <person name="Kono N."/>
            <person name="Nakamura H."/>
            <person name="Mori M."/>
            <person name="Yoshida Y."/>
            <person name="Ohtoshi R."/>
            <person name="Malay A.D."/>
            <person name="Moran D.A.P."/>
            <person name="Tomita M."/>
            <person name="Numata K."/>
            <person name="Arakawa K."/>
        </authorList>
    </citation>
    <scope>NUCLEOTIDE SEQUENCE</scope>
</reference>
<evidence type="ECO:0000313" key="2">
    <source>
        <dbReference type="Proteomes" id="UP000887013"/>
    </source>
</evidence>
<gene>
    <name evidence="1" type="ORF">NPIL_375151</name>
</gene>
<name>A0A8X6NVE7_NEPPI</name>
<dbReference type="AlphaFoldDB" id="A0A8X6NVE7"/>
<keyword evidence="2" id="KW-1185">Reference proteome</keyword>
<comment type="caution">
    <text evidence="1">The sequence shown here is derived from an EMBL/GenBank/DDBJ whole genome shotgun (WGS) entry which is preliminary data.</text>
</comment>
<organism evidence="1 2">
    <name type="scientific">Nephila pilipes</name>
    <name type="common">Giant wood spider</name>
    <name type="synonym">Nephila maculata</name>
    <dbReference type="NCBI Taxonomy" id="299642"/>
    <lineage>
        <taxon>Eukaryota</taxon>
        <taxon>Metazoa</taxon>
        <taxon>Ecdysozoa</taxon>
        <taxon>Arthropoda</taxon>
        <taxon>Chelicerata</taxon>
        <taxon>Arachnida</taxon>
        <taxon>Araneae</taxon>
        <taxon>Araneomorphae</taxon>
        <taxon>Entelegynae</taxon>
        <taxon>Araneoidea</taxon>
        <taxon>Nephilidae</taxon>
        <taxon>Nephila</taxon>
    </lineage>
</organism>
<sequence length="91" mass="10349">MQWRSVKHGTYHVVCDVTAALINRWHISQPKPSENTLCQHTMALSKHCSLAANGWQQYNNIQLINYVMINGYGNNTAAATSSQWQSWEARS</sequence>
<evidence type="ECO:0000313" key="1">
    <source>
        <dbReference type="EMBL" id="GFT37539.1"/>
    </source>
</evidence>
<dbReference type="EMBL" id="BMAW01062823">
    <property type="protein sequence ID" value="GFT37539.1"/>
    <property type="molecule type" value="Genomic_DNA"/>
</dbReference>
<dbReference type="Proteomes" id="UP000887013">
    <property type="component" value="Unassembled WGS sequence"/>
</dbReference>
<proteinExistence type="predicted"/>
<accession>A0A8X6NVE7</accession>